<reference evidence="1" key="2">
    <citation type="journal article" date="2023" name="BMC Genomics">
        <title>Pest status, molecular evolution, and epigenetic factors derived from the genome assembly of Frankliniella fusca, a thysanopteran phytovirus vector.</title>
        <authorList>
            <person name="Catto M.A."/>
            <person name="Labadie P.E."/>
            <person name="Jacobson A.L."/>
            <person name="Kennedy G.G."/>
            <person name="Srinivasan R."/>
            <person name="Hunt B.G."/>
        </authorList>
    </citation>
    <scope>NUCLEOTIDE SEQUENCE</scope>
    <source>
        <strain evidence="1">PL_HMW_Pooled</strain>
    </source>
</reference>
<keyword evidence="2" id="KW-1185">Reference proteome</keyword>
<dbReference type="EMBL" id="JAHWGI010000539">
    <property type="protein sequence ID" value="KAK3916535.1"/>
    <property type="molecule type" value="Genomic_DNA"/>
</dbReference>
<sequence>MAKLKLSSRHAKYFAEQDQADETALSYCRGPQCESHASEEYEGFSILYLFEGSANQGSRSLFLIAVNSTAHGHQFHFHSHCLKVMCPRWLALLAVLLAAPGPPASDSSCP</sequence>
<dbReference type="GO" id="GO:0005840">
    <property type="term" value="C:ribosome"/>
    <property type="evidence" value="ECO:0007669"/>
    <property type="project" value="UniProtKB-KW"/>
</dbReference>
<gene>
    <name evidence="1" type="ORF">KUF71_025650</name>
</gene>
<organism evidence="1 2">
    <name type="scientific">Frankliniella fusca</name>
    <dbReference type="NCBI Taxonomy" id="407009"/>
    <lineage>
        <taxon>Eukaryota</taxon>
        <taxon>Metazoa</taxon>
        <taxon>Ecdysozoa</taxon>
        <taxon>Arthropoda</taxon>
        <taxon>Hexapoda</taxon>
        <taxon>Insecta</taxon>
        <taxon>Pterygota</taxon>
        <taxon>Neoptera</taxon>
        <taxon>Paraneoptera</taxon>
        <taxon>Thysanoptera</taxon>
        <taxon>Terebrantia</taxon>
        <taxon>Thripoidea</taxon>
        <taxon>Thripidae</taxon>
        <taxon>Frankliniella</taxon>
    </lineage>
</organism>
<dbReference type="AlphaFoldDB" id="A0AAE1LEJ0"/>
<proteinExistence type="predicted"/>
<evidence type="ECO:0000313" key="2">
    <source>
        <dbReference type="Proteomes" id="UP001219518"/>
    </source>
</evidence>
<comment type="caution">
    <text evidence="1">The sequence shown here is derived from an EMBL/GenBank/DDBJ whole genome shotgun (WGS) entry which is preliminary data.</text>
</comment>
<protein>
    <submittedName>
        <fullName evidence="1">Ribosomal protein S12 methylthiotransferase</fullName>
    </submittedName>
</protein>
<keyword evidence="1" id="KW-0689">Ribosomal protein</keyword>
<evidence type="ECO:0000313" key="1">
    <source>
        <dbReference type="EMBL" id="KAK3916535.1"/>
    </source>
</evidence>
<reference evidence="1" key="1">
    <citation type="submission" date="2021-07" db="EMBL/GenBank/DDBJ databases">
        <authorList>
            <person name="Catto M.A."/>
            <person name="Jacobson A."/>
            <person name="Kennedy G."/>
            <person name="Labadie P."/>
            <person name="Hunt B.G."/>
            <person name="Srinivasan R."/>
        </authorList>
    </citation>
    <scope>NUCLEOTIDE SEQUENCE</scope>
    <source>
        <strain evidence="1">PL_HMW_Pooled</strain>
        <tissue evidence="1">Head</tissue>
    </source>
</reference>
<accession>A0AAE1LEJ0</accession>
<keyword evidence="1" id="KW-0687">Ribonucleoprotein</keyword>
<dbReference type="Proteomes" id="UP001219518">
    <property type="component" value="Unassembled WGS sequence"/>
</dbReference>
<name>A0AAE1LEJ0_9NEOP</name>